<gene>
    <name evidence="1" type="ORF">FRZ06_17325</name>
</gene>
<dbReference type="Proteomes" id="UP000594014">
    <property type="component" value="Chromosome"/>
</dbReference>
<sequence length="543" mass="59662">MVKCLEAEGVEYIFGIPGEENLGLMQALKNSSIKFITTRHEQGAAFMADMYGRLTGRAGVCLSTLGPGATNLVTGVADAQGDGAPLVAITGQVSTDKMHITSHQLLDLSKMFEPITKKTKLVVKPETIGEIVRISFKYAESERPGATHIELPVNVAKMKVPPQELPLSKAAANFKEYANMLSVEIAAAEIFRAQSPVVLAGSGVARAGASEALTQFAEGLKLPVINTMMAKGVISAHSRYAMMTIGIPQKDYANKILEDADLVVAVGYDLVEFAPTSWNDMGDKRIIHIGRQPAHTNKCYQCTVEVVGDIAESLFSILRRTTRTAEPEYALKIKEMFLEEQKCCEADSAFPMKPQRILRDVRKILSEDDILISDVGAHKMWIGRLYSCYRPNTCMISNGFASMGIGIPGAVAAKLLYSEKRILTVTGDGGFMMNSQELETAVRLGLNFVVLIFHDSAYGLIKWKQMDQYGENHHVAFTNPDFVRLAEAMNCRGYRVSRADDLIPILENAFLQKVPAIIDCAVDYGENVKLTKHLQQIYNNPDI</sequence>
<reference evidence="1" key="1">
    <citation type="submission" date="2019-08" db="EMBL/GenBank/DDBJ databases">
        <title>Genome sequence of Clostridiales bacterium MT110.</title>
        <authorList>
            <person name="Cao J."/>
        </authorList>
    </citation>
    <scope>NUCLEOTIDE SEQUENCE</scope>
    <source>
        <strain evidence="1">MT110</strain>
    </source>
</reference>
<organism evidence="1 2">
    <name type="scientific">Anoxybacterium hadale</name>
    <dbReference type="NCBI Taxonomy" id="3408580"/>
    <lineage>
        <taxon>Bacteria</taxon>
        <taxon>Bacillati</taxon>
        <taxon>Bacillota</taxon>
        <taxon>Clostridia</taxon>
        <taxon>Peptostreptococcales</taxon>
        <taxon>Anaerovoracaceae</taxon>
        <taxon>Anoxybacterium</taxon>
    </lineage>
</organism>
<accession>A0ACD1AHN9</accession>
<evidence type="ECO:0000313" key="2">
    <source>
        <dbReference type="Proteomes" id="UP000594014"/>
    </source>
</evidence>
<name>A0ACD1AHN9_9FIRM</name>
<keyword evidence="2" id="KW-1185">Reference proteome</keyword>
<evidence type="ECO:0000313" key="1">
    <source>
        <dbReference type="EMBL" id="QOX65996.1"/>
    </source>
</evidence>
<dbReference type="EMBL" id="CP042469">
    <property type="protein sequence ID" value="QOX65996.1"/>
    <property type="molecule type" value="Genomic_DNA"/>
</dbReference>
<proteinExistence type="predicted"/>
<protein>
    <submittedName>
        <fullName evidence="1">Acetolactate synthase large subunit</fullName>
    </submittedName>
</protein>